<evidence type="ECO:0000313" key="1">
    <source>
        <dbReference type="EMBL" id="EES90391.1"/>
    </source>
</evidence>
<name>A0A9P2G5J3_CLOBO</name>
<feature type="non-terminal residue" evidence="1">
    <location>
        <position position="143"/>
    </location>
</feature>
<dbReference type="EMBL" id="ACSJ01000013">
    <property type="protein sequence ID" value="EES90391.1"/>
    <property type="molecule type" value="Genomic_DNA"/>
</dbReference>
<protein>
    <submittedName>
        <fullName evidence="1">Uncharacterized protein</fullName>
    </submittedName>
</protein>
<proteinExistence type="predicted"/>
<sequence length="143" mass="16904">MYSYENAKKLVEENSKYQLINIKYDNINKHTKLILSDAMGYKYCVDKGGFDAYLKGYHEFDIVNKGNIFCIFDIQHYLECNSLPYTLASKHYISSTHKLKLICPVHGEFYMSWDSIREKHRCSKCQGVYKRTTEDFKQDVRSL</sequence>
<dbReference type="AlphaFoldDB" id="A0A9P2G5J3"/>
<dbReference type="Proteomes" id="UP000006160">
    <property type="component" value="Unassembled WGS sequence"/>
</dbReference>
<accession>A0A9P2G5J3</accession>
<evidence type="ECO:0000313" key="2">
    <source>
        <dbReference type="Proteomes" id="UP000006160"/>
    </source>
</evidence>
<organism evidence="1 2">
    <name type="scientific">Clostridium botulinum D str. 1873</name>
    <dbReference type="NCBI Taxonomy" id="592027"/>
    <lineage>
        <taxon>Bacteria</taxon>
        <taxon>Bacillati</taxon>
        <taxon>Bacillota</taxon>
        <taxon>Clostridia</taxon>
        <taxon>Eubacteriales</taxon>
        <taxon>Clostridiaceae</taxon>
        <taxon>Clostridium</taxon>
    </lineage>
</organism>
<comment type="caution">
    <text evidence="1">The sequence shown here is derived from an EMBL/GenBank/DDBJ whole genome shotgun (WGS) entry which is preliminary data.</text>
</comment>
<reference evidence="1 2" key="1">
    <citation type="submission" date="2009-10" db="EMBL/GenBank/DDBJ databases">
        <authorList>
            <person name="Shrivastava S."/>
            <person name="Brinkac L.B."/>
            <person name="Brown J.L."/>
            <person name="Bruce D.B."/>
            <person name="Detter C."/>
            <person name="Green L.D."/>
            <person name="Munk C.A."/>
            <person name="Rogers Y.C."/>
            <person name="Tapia R."/>
            <person name="Saunders E.S."/>
            <person name="Sims D.R."/>
            <person name="Smith L.A."/>
            <person name="Smith T.J."/>
            <person name="Sutton G."/>
            <person name="Brettin T."/>
        </authorList>
    </citation>
    <scope>NUCLEOTIDE SEQUENCE [LARGE SCALE GENOMIC DNA]</scope>
    <source>
        <strain evidence="2">D str. 1873</strain>
    </source>
</reference>
<gene>
    <name evidence="1" type="ORF">CLG_B2229</name>
</gene>